<feature type="transmembrane region" description="Helical" evidence="7">
    <location>
        <begin position="453"/>
        <end position="478"/>
    </location>
</feature>
<dbReference type="Pfam" id="PF02990">
    <property type="entry name" value="EMP70"/>
    <property type="match status" value="1"/>
</dbReference>
<comment type="subcellular location">
    <subcellularLocation>
        <location evidence="1">Membrane</location>
        <topology evidence="1">Multi-pass membrane protein</topology>
    </subcellularLocation>
</comment>
<dbReference type="GO" id="GO:0016020">
    <property type="term" value="C:membrane"/>
    <property type="evidence" value="ECO:0007669"/>
    <property type="project" value="UniProtKB-SubCell"/>
</dbReference>
<feature type="transmembrane region" description="Helical" evidence="7">
    <location>
        <begin position="419"/>
        <end position="441"/>
    </location>
</feature>
<protein>
    <recommendedName>
        <fullName evidence="7">Transmembrane 9 superfamily member</fullName>
    </recommendedName>
</protein>
<dbReference type="VEuPathDB" id="TriTrypDB:BSAL_12605"/>
<name>A0A0S4JCH7_BODSA</name>
<dbReference type="GO" id="GO:0072657">
    <property type="term" value="P:protein localization to membrane"/>
    <property type="evidence" value="ECO:0007669"/>
    <property type="project" value="TreeGrafter"/>
</dbReference>
<keyword evidence="9" id="KW-1185">Reference proteome</keyword>
<feature type="transmembrane region" description="Helical" evidence="7">
    <location>
        <begin position="384"/>
        <end position="413"/>
    </location>
</feature>
<keyword evidence="4 7" id="KW-0732">Signal</keyword>
<dbReference type="PANTHER" id="PTHR10766">
    <property type="entry name" value="TRANSMEMBRANE 9 SUPERFAMILY PROTEIN"/>
    <property type="match status" value="1"/>
</dbReference>
<feature type="transmembrane region" description="Helical" evidence="7">
    <location>
        <begin position="573"/>
        <end position="599"/>
    </location>
</feature>
<evidence type="ECO:0000256" key="3">
    <source>
        <dbReference type="ARBA" id="ARBA00022692"/>
    </source>
</evidence>
<feature type="transmembrane region" description="Helical" evidence="7">
    <location>
        <begin position="498"/>
        <end position="516"/>
    </location>
</feature>
<feature type="transmembrane region" description="Helical" evidence="7">
    <location>
        <begin position="611"/>
        <end position="635"/>
    </location>
</feature>
<organism evidence="8 9">
    <name type="scientific">Bodo saltans</name>
    <name type="common">Flagellated protozoan</name>
    <dbReference type="NCBI Taxonomy" id="75058"/>
    <lineage>
        <taxon>Eukaryota</taxon>
        <taxon>Discoba</taxon>
        <taxon>Euglenozoa</taxon>
        <taxon>Kinetoplastea</taxon>
        <taxon>Metakinetoplastina</taxon>
        <taxon>Eubodonida</taxon>
        <taxon>Bodonidae</taxon>
        <taxon>Bodo</taxon>
    </lineage>
</organism>
<evidence type="ECO:0000313" key="9">
    <source>
        <dbReference type="Proteomes" id="UP000051952"/>
    </source>
</evidence>
<evidence type="ECO:0000256" key="2">
    <source>
        <dbReference type="ARBA" id="ARBA00005227"/>
    </source>
</evidence>
<sequence length="686" mass="75923">MSKLLALTVACALAVSTATAFYIPGINPIAYGDGDVVSINVNGLHSVTNVVPYDFYDGPFCRPVVLRSRHESIGEMLSGDNIKSSPYFVNMNTDSQCQMLNCPTADTVMTAKKLKQLEVLIEKNYRAHMVIDNLPGFNNGTLPYQGRCVKQMNTYNYLRGFALGWSKECTGGKTLVNNHLHFTIQYHRVAGTEANVLFDAAVDGVVEGQKKKQKKAKKEDVPQGEEDKFLVVGVTIEPFSVDWGTPTSDGNVNDCNDDFNPRASNVRPLVVNEANAGTRISWTYGVTWVEEPTIRWAHRWDSYLHTSAADTNDRIHWLSIVNTMLIVLCLSSMVALVILRALKKDLAQYNALLDITKEEQSEAHHEESGWKVVHGDVFRAPKHLALYTILTSSGVQIIVMVVATLVVACLGFVSPSNRGGLMSLLLLLFITQSFVAGYFAARMYTKLGGEKTWMLIFKVGMFLPAAAMTVLVACNIVLRSVNSSGSVPIRSLCALFGMWVFVALPLSFIGASFGYGQPPTAHARKVSSIPRPIDPTKQPLIQSNSIILATGLVPFAALFLELKFILASLWQGMVYYVFGFLAAVWILWAITCSLTSIVVVYHRLCAENYHWWWIAFAAPSSFGLHLFSFLAYYFFTQLAIQSTAAMIIYFLYMAFVTLLYVLCSGAIGALSSWLFVHLIFASVKID</sequence>
<feature type="transmembrane region" description="Helical" evidence="7">
    <location>
        <begin position="546"/>
        <end position="567"/>
    </location>
</feature>
<keyword evidence="5 7" id="KW-1133">Transmembrane helix</keyword>
<feature type="chain" id="PRO_5007355922" description="Transmembrane 9 superfamily member" evidence="7">
    <location>
        <begin position="21"/>
        <end position="686"/>
    </location>
</feature>
<dbReference type="GO" id="GO:0005737">
    <property type="term" value="C:cytoplasm"/>
    <property type="evidence" value="ECO:0007669"/>
    <property type="project" value="UniProtKB-ARBA"/>
</dbReference>
<comment type="similarity">
    <text evidence="2 7">Belongs to the nonaspanin (TM9SF) (TC 9.A.2) family.</text>
</comment>
<evidence type="ECO:0000256" key="7">
    <source>
        <dbReference type="RuleBase" id="RU363079"/>
    </source>
</evidence>
<evidence type="ECO:0000256" key="5">
    <source>
        <dbReference type="ARBA" id="ARBA00022989"/>
    </source>
</evidence>
<feature type="transmembrane region" description="Helical" evidence="7">
    <location>
        <begin position="315"/>
        <end position="339"/>
    </location>
</feature>
<evidence type="ECO:0000256" key="6">
    <source>
        <dbReference type="ARBA" id="ARBA00023136"/>
    </source>
</evidence>
<dbReference type="EMBL" id="CYKH01001596">
    <property type="protein sequence ID" value="CUG87901.1"/>
    <property type="molecule type" value="Genomic_DNA"/>
</dbReference>
<evidence type="ECO:0000256" key="1">
    <source>
        <dbReference type="ARBA" id="ARBA00004141"/>
    </source>
</evidence>
<dbReference type="Proteomes" id="UP000051952">
    <property type="component" value="Unassembled WGS sequence"/>
</dbReference>
<accession>A0A0S4JCH7</accession>
<dbReference type="AlphaFoldDB" id="A0A0S4JCH7"/>
<gene>
    <name evidence="8" type="ORF">BSAL_12605</name>
</gene>
<feature type="transmembrane region" description="Helical" evidence="7">
    <location>
        <begin position="647"/>
        <end position="680"/>
    </location>
</feature>
<keyword evidence="3 7" id="KW-0812">Transmembrane</keyword>
<dbReference type="InterPro" id="IPR004240">
    <property type="entry name" value="EMP70"/>
</dbReference>
<evidence type="ECO:0000256" key="4">
    <source>
        <dbReference type="ARBA" id="ARBA00022729"/>
    </source>
</evidence>
<feature type="signal peptide" evidence="7">
    <location>
        <begin position="1"/>
        <end position="20"/>
    </location>
</feature>
<reference evidence="9" key="1">
    <citation type="submission" date="2015-09" db="EMBL/GenBank/DDBJ databases">
        <authorList>
            <consortium name="Pathogen Informatics"/>
        </authorList>
    </citation>
    <scope>NUCLEOTIDE SEQUENCE [LARGE SCALE GENOMIC DNA]</scope>
    <source>
        <strain evidence="9">Lake Konstanz</strain>
    </source>
</reference>
<keyword evidence="6 7" id="KW-0472">Membrane</keyword>
<evidence type="ECO:0000313" key="8">
    <source>
        <dbReference type="EMBL" id="CUG87901.1"/>
    </source>
</evidence>
<proteinExistence type="inferred from homology"/>
<dbReference type="PANTHER" id="PTHR10766:SF111">
    <property type="entry name" value="TRANSMEMBRANE 9 SUPERFAMILY MEMBER 2"/>
    <property type="match status" value="1"/>
</dbReference>
<dbReference type="OMA" id="WILWAIT"/>
<dbReference type="OrthoDB" id="1666796at2759"/>